<proteinExistence type="predicted"/>
<dbReference type="Proteomes" id="UP000219338">
    <property type="component" value="Unassembled WGS sequence"/>
</dbReference>
<evidence type="ECO:0000313" key="2">
    <source>
        <dbReference type="Proteomes" id="UP000219338"/>
    </source>
</evidence>
<protein>
    <submittedName>
        <fullName evidence="1">Uncharacterized protein</fullName>
    </submittedName>
</protein>
<keyword evidence="2" id="KW-1185">Reference proteome</keyword>
<organism evidence="1 2">
    <name type="scientific">Armillaria ostoyae</name>
    <name type="common">Armillaria root rot fungus</name>
    <dbReference type="NCBI Taxonomy" id="47428"/>
    <lineage>
        <taxon>Eukaryota</taxon>
        <taxon>Fungi</taxon>
        <taxon>Dikarya</taxon>
        <taxon>Basidiomycota</taxon>
        <taxon>Agaricomycotina</taxon>
        <taxon>Agaricomycetes</taxon>
        <taxon>Agaricomycetidae</taxon>
        <taxon>Agaricales</taxon>
        <taxon>Marasmiineae</taxon>
        <taxon>Physalacriaceae</taxon>
        <taxon>Armillaria</taxon>
    </lineage>
</organism>
<evidence type="ECO:0000313" key="1">
    <source>
        <dbReference type="EMBL" id="SJL08054.1"/>
    </source>
</evidence>
<sequence length="68" mass="7603">MTQYLLSENNSSIPQSVIVCHMPYIQAYNKPLHDSPILFITCHEPVSTAFAEDFFSLSDDEPPGSIQS</sequence>
<name>A0A284RH16_ARMOS</name>
<reference evidence="2" key="1">
    <citation type="journal article" date="2017" name="Nat. Ecol. Evol.">
        <title>Genome expansion and lineage-specific genetic innovations in the forest pathogenic fungi Armillaria.</title>
        <authorList>
            <person name="Sipos G."/>
            <person name="Prasanna A.N."/>
            <person name="Walter M.C."/>
            <person name="O'Connor E."/>
            <person name="Balint B."/>
            <person name="Krizsan K."/>
            <person name="Kiss B."/>
            <person name="Hess J."/>
            <person name="Varga T."/>
            <person name="Slot J."/>
            <person name="Riley R."/>
            <person name="Boka B."/>
            <person name="Rigling D."/>
            <person name="Barry K."/>
            <person name="Lee J."/>
            <person name="Mihaltcheva S."/>
            <person name="LaButti K."/>
            <person name="Lipzen A."/>
            <person name="Waldron R."/>
            <person name="Moloney N.M."/>
            <person name="Sperisen C."/>
            <person name="Kredics L."/>
            <person name="Vagvoelgyi C."/>
            <person name="Patrignani A."/>
            <person name="Fitzpatrick D."/>
            <person name="Nagy I."/>
            <person name="Doyle S."/>
            <person name="Anderson J.B."/>
            <person name="Grigoriev I.V."/>
            <person name="Gueldener U."/>
            <person name="Muensterkoetter M."/>
            <person name="Nagy L.G."/>
        </authorList>
    </citation>
    <scope>NUCLEOTIDE SEQUENCE [LARGE SCALE GENOMIC DNA]</scope>
    <source>
        <strain evidence="2">C18/9</strain>
    </source>
</reference>
<dbReference type="AlphaFoldDB" id="A0A284RH16"/>
<accession>A0A284RH16</accession>
<gene>
    <name evidence="1" type="ORF">ARMOST_11413</name>
</gene>
<dbReference type="EMBL" id="FUEG01000009">
    <property type="protein sequence ID" value="SJL08054.1"/>
    <property type="molecule type" value="Genomic_DNA"/>
</dbReference>